<dbReference type="InterPro" id="IPR007428">
    <property type="entry name" value="MlaA"/>
</dbReference>
<dbReference type="Pfam" id="PF04333">
    <property type="entry name" value="MlaA"/>
    <property type="match status" value="1"/>
</dbReference>
<keyword evidence="4" id="KW-1185">Reference proteome</keyword>
<dbReference type="GO" id="GO:0120010">
    <property type="term" value="P:intermembrane phospholipid transfer"/>
    <property type="evidence" value="ECO:0007669"/>
    <property type="project" value="TreeGrafter"/>
</dbReference>
<evidence type="ECO:0000256" key="2">
    <source>
        <dbReference type="ARBA" id="ARBA00022729"/>
    </source>
</evidence>
<dbReference type="PANTHER" id="PTHR30035:SF3">
    <property type="entry name" value="INTERMEMBRANE PHOSPHOLIPID TRANSPORT SYSTEM LIPOPROTEIN MLAA"/>
    <property type="match status" value="1"/>
</dbReference>
<organism evidence="3 4">
    <name type="scientific">Desulfomarina profundi</name>
    <dbReference type="NCBI Taxonomy" id="2772557"/>
    <lineage>
        <taxon>Bacteria</taxon>
        <taxon>Pseudomonadati</taxon>
        <taxon>Thermodesulfobacteriota</taxon>
        <taxon>Desulfobulbia</taxon>
        <taxon>Desulfobulbales</taxon>
        <taxon>Desulfobulbaceae</taxon>
        <taxon>Desulfomarina</taxon>
    </lineage>
</organism>
<gene>
    <name evidence="3" type="ORF">DGMP_25690</name>
</gene>
<dbReference type="GO" id="GO:0016020">
    <property type="term" value="C:membrane"/>
    <property type="evidence" value="ECO:0007669"/>
    <property type="project" value="InterPro"/>
</dbReference>
<sequence length="106" mass="12539">MVFKKADFGQTLGKWGVGEGIYFCWPIFGPSNSRDTVGFVVDIYSHPVPYFHENRYLDFAYYSTTRVNKLSLHPNLYEDLRRFSFDPYIASREAFYEYRRALIGQK</sequence>
<proteinExistence type="inferred from homology"/>
<dbReference type="PANTHER" id="PTHR30035">
    <property type="entry name" value="LIPOPROTEIN VACJ-RELATED"/>
    <property type="match status" value="1"/>
</dbReference>
<evidence type="ECO:0000313" key="4">
    <source>
        <dbReference type="Proteomes" id="UP000826725"/>
    </source>
</evidence>
<dbReference type="AlphaFoldDB" id="A0A8D5FJT0"/>
<evidence type="ECO:0000256" key="1">
    <source>
        <dbReference type="ARBA" id="ARBA00010634"/>
    </source>
</evidence>
<name>A0A8D5FJT0_9BACT</name>
<protein>
    <recommendedName>
        <fullName evidence="5">Lipoprotein</fullName>
    </recommendedName>
</protein>
<accession>A0A8D5FJT0</accession>
<dbReference type="EMBL" id="AP024086">
    <property type="protein sequence ID" value="BCL61876.1"/>
    <property type="molecule type" value="Genomic_DNA"/>
</dbReference>
<dbReference type="KEGG" id="dbk:DGMP_25690"/>
<reference evidence="3" key="1">
    <citation type="submission" date="2020-09" db="EMBL/GenBank/DDBJ databases">
        <title>Desulfogranum mesoprofundum gen. nov., sp. nov., a novel mesophilic, sulfate-reducing chemolithoautotroph isolated from a deep-sea hydrothermal vent chimney in the Suiyo Seamount.</title>
        <authorList>
            <person name="Hashimoto Y."/>
            <person name="Nakagawa S."/>
        </authorList>
    </citation>
    <scope>NUCLEOTIDE SEQUENCE</scope>
    <source>
        <strain evidence="3">KT2</strain>
    </source>
</reference>
<evidence type="ECO:0000313" key="3">
    <source>
        <dbReference type="EMBL" id="BCL61876.1"/>
    </source>
</evidence>
<dbReference type="Proteomes" id="UP000826725">
    <property type="component" value="Chromosome"/>
</dbReference>
<comment type="similarity">
    <text evidence="1">Belongs to the MlaA family.</text>
</comment>
<keyword evidence="2" id="KW-0732">Signal</keyword>
<evidence type="ECO:0008006" key="5">
    <source>
        <dbReference type="Google" id="ProtNLM"/>
    </source>
</evidence>